<comment type="caution">
    <text evidence="2">The sequence shown here is derived from an EMBL/GenBank/DDBJ whole genome shotgun (WGS) entry which is preliminary data.</text>
</comment>
<accession>A0A5B7H714</accession>
<feature type="compositionally biased region" description="Basic and acidic residues" evidence="1">
    <location>
        <begin position="81"/>
        <end position="95"/>
    </location>
</feature>
<gene>
    <name evidence="2" type="ORF">E2C01_059736</name>
</gene>
<evidence type="ECO:0000256" key="1">
    <source>
        <dbReference type="SAM" id="MobiDB-lite"/>
    </source>
</evidence>
<organism evidence="2 3">
    <name type="scientific">Portunus trituberculatus</name>
    <name type="common">Swimming crab</name>
    <name type="synonym">Neptunus trituberculatus</name>
    <dbReference type="NCBI Taxonomy" id="210409"/>
    <lineage>
        <taxon>Eukaryota</taxon>
        <taxon>Metazoa</taxon>
        <taxon>Ecdysozoa</taxon>
        <taxon>Arthropoda</taxon>
        <taxon>Crustacea</taxon>
        <taxon>Multicrustacea</taxon>
        <taxon>Malacostraca</taxon>
        <taxon>Eumalacostraca</taxon>
        <taxon>Eucarida</taxon>
        <taxon>Decapoda</taxon>
        <taxon>Pleocyemata</taxon>
        <taxon>Brachyura</taxon>
        <taxon>Eubrachyura</taxon>
        <taxon>Portunoidea</taxon>
        <taxon>Portunidae</taxon>
        <taxon>Portuninae</taxon>
        <taxon>Portunus</taxon>
    </lineage>
</organism>
<sequence length="95" mass="10808">MEAASDSAVMCGHPAPGVTPPQFKQTWRLSNPPNVTPDAWRVCRTCRTGCRLFFFPVFFLADDERPKSPQGTVLRMTRKSRLQETRSTTERRHAS</sequence>
<reference evidence="2 3" key="1">
    <citation type="submission" date="2019-05" db="EMBL/GenBank/DDBJ databases">
        <title>Another draft genome of Portunus trituberculatus and its Hox gene families provides insights of decapod evolution.</title>
        <authorList>
            <person name="Jeong J.-H."/>
            <person name="Song I."/>
            <person name="Kim S."/>
            <person name="Choi T."/>
            <person name="Kim D."/>
            <person name="Ryu S."/>
            <person name="Kim W."/>
        </authorList>
    </citation>
    <scope>NUCLEOTIDE SEQUENCE [LARGE SCALE GENOMIC DNA]</scope>
    <source>
        <tissue evidence="2">Muscle</tissue>
    </source>
</reference>
<dbReference type="AlphaFoldDB" id="A0A5B7H714"/>
<proteinExistence type="predicted"/>
<feature type="region of interest" description="Disordered" evidence="1">
    <location>
        <begin position="64"/>
        <end position="95"/>
    </location>
</feature>
<keyword evidence="3" id="KW-1185">Reference proteome</keyword>
<evidence type="ECO:0000313" key="3">
    <source>
        <dbReference type="Proteomes" id="UP000324222"/>
    </source>
</evidence>
<dbReference type="Proteomes" id="UP000324222">
    <property type="component" value="Unassembled WGS sequence"/>
</dbReference>
<dbReference type="EMBL" id="VSRR010023571">
    <property type="protein sequence ID" value="MPC65599.1"/>
    <property type="molecule type" value="Genomic_DNA"/>
</dbReference>
<name>A0A5B7H714_PORTR</name>
<protein>
    <submittedName>
        <fullName evidence="2">Uncharacterized protein</fullName>
    </submittedName>
</protein>
<evidence type="ECO:0000313" key="2">
    <source>
        <dbReference type="EMBL" id="MPC65599.1"/>
    </source>
</evidence>
<feature type="region of interest" description="Disordered" evidence="1">
    <location>
        <begin position="1"/>
        <end position="30"/>
    </location>
</feature>